<dbReference type="SUPFAM" id="SSF46785">
    <property type="entry name" value="Winged helix' DNA-binding domain"/>
    <property type="match status" value="1"/>
</dbReference>
<dbReference type="PRINTS" id="PR00039">
    <property type="entry name" value="HTHLYSR"/>
</dbReference>
<protein>
    <submittedName>
        <fullName evidence="7">Hydrogen peroxide-inducible genes activator</fullName>
    </submittedName>
</protein>
<reference evidence="7 8" key="1">
    <citation type="submission" date="2016-08" db="EMBL/GenBank/DDBJ databases">
        <authorList>
            <person name="Seilhamer J.J."/>
        </authorList>
    </citation>
    <scope>NUCLEOTIDE SEQUENCE [LARGE SCALE GENOMIC DNA]</scope>
    <source>
        <strain evidence="7">ING2-E5A</strain>
    </source>
</reference>
<dbReference type="InterPro" id="IPR005119">
    <property type="entry name" value="LysR_subst-bd"/>
</dbReference>
<dbReference type="Gene3D" id="1.10.10.10">
    <property type="entry name" value="Winged helix-like DNA-binding domain superfamily/Winged helix DNA-binding domain"/>
    <property type="match status" value="1"/>
</dbReference>
<evidence type="ECO:0000313" key="7">
    <source>
        <dbReference type="EMBL" id="SCM56287.1"/>
    </source>
</evidence>
<dbReference type="KEGG" id="pmuc:ING2E5A_0808"/>
<comment type="similarity">
    <text evidence="1">Belongs to the LysR transcriptional regulatory family.</text>
</comment>
<organism evidence="7 8">
    <name type="scientific">Petrimonas mucosa</name>
    <dbReference type="NCBI Taxonomy" id="1642646"/>
    <lineage>
        <taxon>Bacteria</taxon>
        <taxon>Pseudomonadati</taxon>
        <taxon>Bacteroidota</taxon>
        <taxon>Bacteroidia</taxon>
        <taxon>Bacteroidales</taxon>
        <taxon>Dysgonomonadaceae</taxon>
        <taxon>Petrimonas</taxon>
    </lineage>
</organism>
<evidence type="ECO:0000256" key="5">
    <source>
        <dbReference type="ARBA" id="ARBA00023163"/>
    </source>
</evidence>
<dbReference type="GO" id="GO:0032993">
    <property type="term" value="C:protein-DNA complex"/>
    <property type="evidence" value="ECO:0007669"/>
    <property type="project" value="TreeGrafter"/>
</dbReference>
<name>A0A1G4G520_9BACT</name>
<keyword evidence="5" id="KW-0804">Transcription</keyword>
<keyword evidence="3" id="KW-0238">DNA-binding</keyword>
<evidence type="ECO:0000256" key="2">
    <source>
        <dbReference type="ARBA" id="ARBA00023015"/>
    </source>
</evidence>
<keyword evidence="4" id="KW-0010">Activator</keyword>
<dbReference type="Proteomes" id="UP000178485">
    <property type="component" value="Chromosome i"/>
</dbReference>
<dbReference type="Pfam" id="PF00126">
    <property type="entry name" value="HTH_1"/>
    <property type="match status" value="1"/>
</dbReference>
<dbReference type="EMBL" id="LT608328">
    <property type="protein sequence ID" value="SCM56287.1"/>
    <property type="molecule type" value="Genomic_DNA"/>
</dbReference>
<evidence type="ECO:0000256" key="4">
    <source>
        <dbReference type="ARBA" id="ARBA00023159"/>
    </source>
</evidence>
<evidence type="ECO:0000256" key="1">
    <source>
        <dbReference type="ARBA" id="ARBA00009437"/>
    </source>
</evidence>
<keyword evidence="2" id="KW-0805">Transcription regulation</keyword>
<proteinExistence type="inferred from homology"/>
<dbReference type="GO" id="GO:0003677">
    <property type="term" value="F:DNA binding"/>
    <property type="evidence" value="ECO:0007669"/>
    <property type="project" value="UniProtKB-KW"/>
</dbReference>
<dbReference type="RefSeq" id="WP_071136275.1">
    <property type="nucleotide sequence ID" value="NZ_DUQN01000130.1"/>
</dbReference>
<evidence type="ECO:0000313" key="8">
    <source>
        <dbReference type="Proteomes" id="UP000178485"/>
    </source>
</evidence>
<dbReference type="SUPFAM" id="SSF53850">
    <property type="entry name" value="Periplasmic binding protein-like II"/>
    <property type="match status" value="1"/>
</dbReference>
<dbReference type="InterPro" id="IPR000847">
    <property type="entry name" value="LysR_HTH_N"/>
</dbReference>
<dbReference type="Pfam" id="PF03466">
    <property type="entry name" value="LysR_substrate"/>
    <property type="match status" value="1"/>
</dbReference>
<dbReference type="PANTHER" id="PTHR30346">
    <property type="entry name" value="TRANSCRIPTIONAL DUAL REGULATOR HCAR-RELATED"/>
    <property type="match status" value="1"/>
</dbReference>
<sequence length="313" mass="35953">MNIQQLEYIIAVDNYRHFSKAAEASFVTQPTLSMMIQKLEDELGVKIFDRTQLPVQPTEIGKKIIDQARLSIAQINQIKEIIQEEKGIIKGTFRLGIIPTVSPYLLPRLMDEHMHGNSDISIVVRELTTDNILRGLGNDSLDGAILATPLNDDSVTERPLYYERFFAYVSPKERALYVKNELDETDLNNGRLWMLDEVHCFRTQILHLCNMRKRRRSNSIFSFEAGSIDTLIKIVDDNDGLTVIPEMAIYNLSEQQKKNVRPFKNVTPVREISLITRKEFIRERLIQIIADEVREAVPASLKDPALKKYVVPL</sequence>
<dbReference type="Gene3D" id="3.40.190.10">
    <property type="entry name" value="Periplasmic binding protein-like II"/>
    <property type="match status" value="2"/>
</dbReference>
<evidence type="ECO:0000256" key="3">
    <source>
        <dbReference type="ARBA" id="ARBA00023125"/>
    </source>
</evidence>
<dbReference type="STRING" id="1642646.ING2E5A_0808"/>
<dbReference type="InterPro" id="IPR036390">
    <property type="entry name" value="WH_DNA-bd_sf"/>
</dbReference>
<dbReference type="CDD" id="cd08411">
    <property type="entry name" value="PBP2_OxyR"/>
    <property type="match status" value="1"/>
</dbReference>
<accession>A0A1G4G520</accession>
<dbReference type="InterPro" id="IPR036388">
    <property type="entry name" value="WH-like_DNA-bd_sf"/>
</dbReference>
<feature type="domain" description="HTH lysR-type" evidence="6">
    <location>
        <begin position="1"/>
        <end position="58"/>
    </location>
</feature>
<dbReference type="GO" id="GO:0003700">
    <property type="term" value="F:DNA-binding transcription factor activity"/>
    <property type="evidence" value="ECO:0007669"/>
    <property type="project" value="InterPro"/>
</dbReference>
<dbReference type="PANTHER" id="PTHR30346:SF26">
    <property type="entry name" value="HYDROGEN PEROXIDE-INDUCIBLE GENES ACTIVATOR"/>
    <property type="match status" value="1"/>
</dbReference>
<keyword evidence="8" id="KW-1185">Reference proteome</keyword>
<evidence type="ECO:0000259" key="6">
    <source>
        <dbReference type="PROSITE" id="PS50931"/>
    </source>
</evidence>
<gene>
    <name evidence="7" type="primary">oxyR</name>
    <name evidence="7" type="ORF">ING2E5A_0808</name>
</gene>
<dbReference type="PROSITE" id="PS50931">
    <property type="entry name" value="HTH_LYSR"/>
    <property type="match status" value="1"/>
</dbReference>
<dbReference type="AlphaFoldDB" id="A0A1G4G520"/>
<dbReference type="FunFam" id="1.10.10.10:FF:000001">
    <property type="entry name" value="LysR family transcriptional regulator"/>
    <property type="match status" value="1"/>
</dbReference>